<dbReference type="Proteomes" id="UP001337723">
    <property type="component" value="Chromosome"/>
</dbReference>
<evidence type="ECO:0000313" key="7">
    <source>
        <dbReference type="EMBL" id="BDW85745.1"/>
    </source>
</evidence>
<evidence type="ECO:0000256" key="1">
    <source>
        <dbReference type="ARBA" id="ARBA00004141"/>
    </source>
</evidence>
<keyword evidence="3 5" id="KW-1133">Transmembrane helix</keyword>
<sequence>MYTLVPLAVGLGTLYMRQRWLLMLGLLAVVSTLAFLPPSRSLVGGVTITAVLTVAISIYAVRRWSFRGLLIAIAAGAIIVGGVLMTPPAANLRTELQARITSDDIFSGRGKILNSALAVWDRHPIVGTGWFSFGPATSEEVVREALEADGLEYDPNVYWHYNHGHNLWTTMLIERGLVGVVLVTLLLFLYFRVFLPIVLSRDQKDPVDRGIAVGALLVAVGFAVAGLGNTTMMNEHGQAGMAFIAVAYGYLRGRGLLGATAGAGRQV</sequence>
<dbReference type="Pfam" id="PF04932">
    <property type="entry name" value="Wzy_C"/>
    <property type="match status" value="1"/>
</dbReference>
<feature type="transmembrane region" description="Helical" evidence="5">
    <location>
        <begin position="68"/>
        <end position="86"/>
    </location>
</feature>
<protein>
    <recommendedName>
        <fullName evidence="6">O-antigen ligase-related domain-containing protein</fullName>
    </recommendedName>
</protein>
<dbReference type="InterPro" id="IPR051533">
    <property type="entry name" value="WaaL-like"/>
</dbReference>
<dbReference type="EMBL" id="AP027266">
    <property type="protein sequence ID" value="BDW85745.1"/>
    <property type="molecule type" value="Genomic_DNA"/>
</dbReference>
<dbReference type="PANTHER" id="PTHR37422">
    <property type="entry name" value="TEICHURONIC ACID BIOSYNTHESIS PROTEIN TUAE"/>
    <property type="match status" value="1"/>
</dbReference>
<name>A0AA48H6L4_9RHOB</name>
<dbReference type="PANTHER" id="PTHR37422:SF13">
    <property type="entry name" value="LIPOPOLYSACCHARIDE BIOSYNTHESIS PROTEIN PA4999-RELATED"/>
    <property type="match status" value="1"/>
</dbReference>
<gene>
    <name evidence="7" type="ORF">MACH21_19220</name>
</gene>
<keyword evidence="8" id="KW-1185">Reference proteome</keyword>
<evidence type="ECO:0000256" key="4">
    <source>
        <dbReference type="ARBA" id="ARBA00023136"/>
    </source>
</evidence>
<reference evidence="7 8" key="1">
    <citation type="submission" date="2023-01" db="EMBL/GenBank/DDBJ databases">
        <title>Complete genome sequence of Roseicyclus marinus strain Dej080120_10.</title>
        <authorList>
            <person name="Ueki S."/>
            <person name="Maruyama F."/>
        </authorList>
    </citation>
    <scope>NUCLEOTIDE SEQUENCE [LARGE SCALE GENOMIC DNA]</scope>
    <source>
        <strain evidence="7 8">Dej080120_10</strain>
    </source>
</reference>
<feature type="transmembrane region" description="Helical" evidence="5">
    <location>
        <begin position="20"/>
        <end position="36"/>
    </location>
</feature>
<comment type="subcellular location">
    <subcellularLocation>
        <location evidence="1">Membrane</location>
        <topology evidence="1">Multi-pass membrane protein</topology>
    </subcellularLocation>
</comment>
<organism evidence="7 8">
    <name type="scientific">Roseicyclus marinus</name>
    <dbReference type="NCBI Taxonomy" id="2161673"/>
    <lineage>
        <taxon>Bacteria</taxon>
        <taxon>Pseudomonadati</taxon>
        <taxon>Pseudomonadota</taxon>
        <taxon>Alphaproteobacteria</taxon>
        <taxon>Rhodobacterales</taxon>
        <taxon>Roseobacteraceae</taxon>
        <taxon>Roseicyclus</taxon>
    </lineage>
</organism>
<evidence type="ECO:0000256" key="5">
    <source>
        <dbReference type="SAM" id="Phobius"/>
    </source>
</evidence>
<keyword evidence="2 5" id="KW-0812">Transmembrane</keyword>
<proteinExistence type="predicted"/>
<evidence type="ECO:0000256" key="2">
    <source>
        <dbReference type="ARBA" id="ARBA00022692"/>
    </source>
</evidence>
<evidence type="ECO:0000259" key="6">
    <source>
        <dbReference type="Pfam" id="PF04932"/>
    </source>
</evidence>
<dbReference type="AlphaFoldDB" id="A0AA48H6L4"/>
<feature type="transmembrane region" description="Helical" evidence="5">
    <location>
        <begin position="177"/>
        <end position="199"/>
    </location>
</feature>
<dbReference type="GO" id="GO:0016020">
    <property type="term" value="C:membrane"/>
    <property type="evidence" value="ECO:0007669"/>
    <property type="project" value="UniProtKB-SubCell"/>
</dbReference>
<feature type="transmembrane region" description="Helical" evidence="5">
    <location>
        <begin position="211"/>
        <end position="228"/>
    </location>
</feature>
<accession>A0AA48H6L4</accession>
<dbReference type="InterPro" id="IPR007016">
    <property type="entry name" value="O-antigen_ligase-rel_domated"/>
</dbReference>
<evidence type="ECO:0000256" key="3">
    <source>
        <dbReference type="ARBA" id="ARBA00022989"/>
    </source>
</evidence>
<evidence type="ECO:0000313" key="8">
    <source>
        <dbReference type="Proteomes" id="UP001337723"/>
    </source>
</evidence>
<dbReference type="KEGG" id="rmai:MACH21_19220"/>
<feature type="transmembrane region" description="Helical" evidence="5">
    <location>
        <begin position="42"/>
        <end position="61"/>
    </location>
</feature>
<feature type="domain" description="O-antigen ligase-related" evidence="6">
    <location>
        <begin position="28"/>
        <end position="183"/>
    </location>
</feature>
<keyword evidence="4 5" id="KW-0472">Membrane</keyword>